<dbReference type="EMBL" id="VTAV01000002">
    <property type="protein sequence ID" value="TYR37355.1"/>
    <property type="molecule type" value="Genomic_DNA"/>
</dbReference>
<feature type="transmembrane region" description="Helical" evidence="8">
    <location>
        <begin position="229"/>
        <end position="252"/>
    </location>
</feature>
<evidence type="ECO:0000256" key="2">
    <source>
        <dbReference type="ARBA" id="ARBA00010100"/>
    </source>
</evidence>
<comment type="similarity">
    <text evidence="2 8">Belongs to the lactate permease family.</text>
</comment>
<sequence length="547" mass="58963">MSLTLQALLAFAPILLALVLLIGFRLPAKYTMPAVFLLTVFIAFQFWDMDFQYIVASTIEGLFVTFDVLYIIFGALLLLTVLKYSGALASIRYFFTKISADKRVQIIVIAWLFGSFIEGASGFGTPAAIVAPLLVALGFPALSAVIIGLMVQSTAVTFGAIGTPVLIGLNNGLTSGFTDQADKMFFLQEATAQIGIIHALIGTFIPWIMIIVVIVVFGKKEDRKKCWTIGPFAVFSGLAFTVPYALTATFLGPEFPSLLGAMIGLAIVITAVRYKFLLPSDTWDFPERKSWLPSWSGTLDMEKEDLSEGKMNIVKAWLPYVLVSLLLIITRKQELGIGSLLQDFKISWTGIYGTEIAATSTPLYLPGTVLILASLFAFLLHKMRVPKFKKAFSESFSTALMAAFVLAFTIPMVRIYINSGMNNLGIDSMPVALAHWTAEKVGSLWPLVAPSIGAIGAFIAGSNTVSNLMLAEFQNSIATKLGISNVIIVSLQAVGAAAGNMIAIHNVVAASAVVGLMGKEGVILRKTIIPTLYYVLVAGLLGLILIL</sequence>
<evidence type="ECO:0000256" key="7">
    <source>
        <dbReference type="ARBA" id="ARBA00023136"/>
    </source>
</evidence>
<dbReference type="NCBIfam" id="TIGR00795">
    <property type="entry name" value="lctP"/>
    <property type="match status" value="1"/>
</dbReference>
<dbReference type="AlphaFoldDB" id="A0A5D4HCU1"/>
<feature type="transmembrane region" description="Helical" evidence="8">
    <location>
        <begin position="30"/>
        <end position="47"/>
    </location>
</feature>
<keyword evidence="6 8" id="KW-1133">Transmembrane helix</keyword>
<dbReference type="PANTHER" id="PTHR30003:SF0">
    <property type="entry name" value="GLYCOLATE PERMEASE GLCA-RELATED"/>
    <property type="match status" value="1"/>
</dbReference>
<accession>A0A5D4HCU1</accession>
<keyword evidence="7 8" id="KW-0472">Membrane</keyword>
<feature type="transmembrane region" description="Helical" evidence="8">
    <location>
        <begin position="156"/>
        <end position="174"/>
    </location>
</feature>
<feature type="transmembrane region" description="Helical" evidence="8">
    <location>
        <begin position="444"/>
        <end position="465"/>
    </location>
</feature>
<comment type="caution">
    <text evidence="9">The sequence shown here is derived from an EMBL/GenBank/DDBJ whole genome shotgun (WGS) entry which is preliminary data.</text>
</comment>
<dbReference type="GO" id="GO:0015295">
    <property type="term" value="F:solute:proton symporter activity"/>
    <property type="evidence" value="ECO:0007669"/>
    <property type="project" value="TreeGrafter"/>
</dbReference>
<evidence type="ECO:0000256" key="4">
    <source>
        <dbReference type="ARBA" id="ARBA00022475"/>
    </source>
</evidence>
<feature type="transmembrane region" description="Helical" evidence="8">
    <location>
        <begin position="486"/>
        <end position="508"/>
    </location>
</feature>
<feature type="transmembrane region" description="Helical" evidence="8">
    <location>
        <begin position="6"/>
        <end position="23"/>
    </location>
</feature>
<feature type="transmembrane region" description="Helical" evidence="8">
    <location>
        <begin position="103"/>
        <end position="123"/>
    </location>
</feature>
<dbReference type="RefSeq" id="WP_148918099.1">
    <property type="nucleotide sequence ID" value="NZ_VTAV01000002.1"/>
</dbReference>
<keyword evidence="5 8" id="KW-0812">Transmembrane</keyword>
<name>A0A5D4HCU1_9SPHI</name>
<feature type="transmembrane region" description="Helical" evidence="8">
    <location>
        <begin position="363"/>
        <end position="380"/>
    </location>
</feature>
<feature type="transmembrane region" description="Helical" evidence="8">
    <location>
        <begin position="129"/>
        <end position="149"/>
    </location>
</feature>
<keyword evidence="3 8" id="KW-0813">Transport</keyword>
<evidence type="ECO:0000256" key="6">
    <source>
        <dbReference type="ARBA" id="ARBA00022989"/>
    </source>
</evidence>
<dbReference type="Pfam" id="PF02652">
    <property type="entry name" value="Lactate_perm"/>
    <property type="match status" value="1"/>
</dbReference>
<dbReference type="PANTHER" id="PTHR30003">
    <property type="entry name" value="L-LACTATE PERMEASE"/>
    <property type="match status" value="1"/>
</dbReference>
<reference evidence="9 10" key="1">
    <citation type="submission" date="2019-08" db="EMBL/GenBank/DDBJ databases">
        <title>Phlebobacter frassis gen. nov. sp. nov., a new member of family Sphingobacteriaceae isolated from sand fly rearing media.</title>
        <authorList>
            <person name="Kakumanu M.L."/>
            <person name="Marayati B.F."/>
            <person name="Wada-Katsumata A."/>
            <person name="Wasserberg G."/>
            <person name="Schal C."/>
            <person name="Apperson C.S."/>
            <person name="Ponnusamy L."/>
        </authorList>
    </citation>
    <scope>NUCLEOTIDE SEQUENCE [LARGE SCALE GENOMIC DNA]</scope>
    <source>
        <strain evidence="9 10">SSI9</strain>
    </source>
</reference>
<comment type="caution">
    <text evidence="8">Lacks conserved residue(s) required for the propagation of feature annotation.</text>
</comment>
<dbReference type="GO" id="GO:0015129">
    <property type="term" value="F:lactate transmembrane transporter activity"/>
    <property type="evidence" value="ECO:0007669"/>
    <property type="project" value="UniProtKB-UniRule"/>
</dbReference>
<feature type="transmembrane region" description="Helical" evidence="8">
    <location>
        <begin position="392"/>
        <end position="417"/>
    </location>
</feature>
<protein>
    <recommendedName>
        <fullName evidence="8">L-lactate permease</fullName>
    </recommendedName>
</protein>
<comment type="subcellular location">
    <subcellularLocation>
        <location evidence="1 8">Cell membrane</location>
        <topology evidence="1 8">Multi-pass membrane protein</topology>
    </subcellularLocation>
</comment>
<feature type="transmembrane region" description="Helical" evidence="8">
    <location>
        <begin position="313"/>
        <end position="330"/>
    </location>
</feature>
<comment type="function">
    <text evidence="8">Uptake of L-lactate across the membrane. Can also transport D-lactate and glycolate.</text>
</comment>
<feature type="transmembrane region" description="Helical" evidence="8">
    <location>
        <begin position="53"/>
        <end position="82"/>
    </location>
</feature>
<dbReference type="GO" id="GO:0005886">
    <property type="term" value="C:plasma membrane"/>
    <property type="evidence" value="ECO:0007669"/>
    <property type="project" value="UniProtKB-SubCell"/>
</dbReference>
<proteinExistence type="inferred from homology"/>
<evidence type="ECO:0000256" key="1">
    <source>
        <dbReference type="ARBA" id="ARBA00004651"/>
    </source>
</evidence>
<evidence type="ECO:0000256" key="5">
    <source>
        <dbReference type="ARBA" id="ARBA00022692"/>
    </source>
</evidence>
<keyword evidence="4 8" id="KW-1003">Cell membrane</keyword>
<organism evidence="9 10">
    <name type="scientific">Sphingobacterium phlebotomi</name>
    <dbReference type="NCBI Taxonomy" id="2605433"/>
    <lineage>
        <taxon>Bacteria</taxon>
        <taxon>Pseudomonadati</taxon>
        <taxon>Bacteroidota</taxon>
        <taxon>Sphingobacteriia</taxon>
        <taxon>Sphingobacteriales</taxon>
        <taxon>Sphingobacteriaceae</taxon>
        <taxon>Sphingobacterium</taxon>
    </lineage>
</organism>
<gene>
    <name evidence="9" type="ORF">FXV77_04935</name>
</gene>
<evidence type="ECO:0000313" key="9">
    <source>
        <dbReference type="EMBL" id="TYR37355.1"/>
    </source>
</evidence>
<feature type="transmembrane region" description="Helical" evidence="8">
    <location>
        <begin position="258"/>
        <end position="278"/>
    </location>
</feature>
<dbReference type="Proteomes" id="UP000322362">
    <property type="component" value="Unassembled WGS sequence"/>
</dbReference>
<dbReference type="InterPro" id="IPR003804">
    <property type="entry name" value="Lactate_perm"/>
</dbReference>
<evidence type="ECO:0000256" key="8">
    <source>
        <dbReference type="RuleBase" id="RU365092"/>
    </source>
</evidence>
<evidence type="ECO:0000256" key="3">
    <source>
        <dbReference type="ARBA" id="ARBA00022448"/>
    </source>
</evidence>
<keyword evidence="10" id="KW-1185">Reference proteome</keyword>
<feature type="transmembrane region" description="Helical" evidence="8">
    <location>
        <begin position="194"/>
        <end position="217"/>
    </location>
</feature>
<feature type="transmembrane region" description="Helical" evidence="8">
    <location>
        <begin position="528"/>
        <end position="546"/>
    </location>
</feature>
<evidence type="ECO:0000313" key="10">
    <source>
        <dbReference type="Proteomes" id="UP000322362"/>
    </source>
</evidence>